<dbReference type="RefSeq" id="WP_346246796.1">
    <property type="nucleotide sequence ID" value="NZ_JBDIZK010000006.1"/>
</dbReference>
<organism evidence="1 2">
    <name type="scientific">Sphingomonas rustica</name>
    <dbReference type="NCBI Taxonomy" id="3103142"/>
    <lineage>
        <taxon>Bacteria</taxon>
        <taxon>Pseudomonadati</taxon>
        <taxon>Pseudomonadota</taxon>
        <taxon>Alphaproteobacteria</taxon>
        <taxon>Sphingomonadales</taxon>
        <taxon>Sphingomonadaceae</taxon>
        <taxon>Sphingomonas</taxon>
    </lineage>
</organism>
<dbReference type="Proteomes" id="UP001427805">
    <property type="component" value="Unassembled WGS sequence"/>
</dbReference>
<comment type="caution">
    <text evidence="1">The sequence shown here is derived from an EMBL/GenBank/DDBJ whole genome shotgun (WGS) entry which is preliminary data.</text>
</comment>
<evidence type="ECO:0008006" key="3">
    <source>
        <dbReference type="Google" id="ProtNLM"/>
    </source>
</evidence>
<keyword evidence="2" id="KW-1185">Reference proteome</keyword>
<evidence type="ECO:0000313" key="1">
    <source>
        <dbReference type="EMBL" id="MEN3747787.1"/>
    </source>
</evidence>
<reference evidence="1 2" key="1">
    <citation type="submission" date="2024-05" db="EMBL/GenBank/DDBJ databases">
        <title>Sphingomonas sp. HF-S3 16S ribosomal RNA gene Genome sequencing and assembly.</title>
        <authorList>
            <person name="Lee H."/>
        </authorList>
    </citation>
    <scope>NUCLEOTIDE SEQUENCE [LARGE SCALE GENOMIC DNA]</scope>
    <source>
        <strain evidence="1 2">HF-S3</strain>
    </source>
</reference>
<proteinExistence type="predicted"/>
<gene>
    <name evidence="1" type="ORF">TPR58_11460</name>
</gene>
<dbReference type="EMBL" id="JBDIZK010000006">
    <property type="protein sequence ID" value="MEN3747787.1"/>
    <property type="molecule type" value="Genomic_DNA"/>
</dbReference>
<dbReference type="InterPro" id="IPR021457">
    <property type="entry name" value="DUF3108"/>
</dbReference>
<sequence length="231" mass="24867">MKTLVVLVAVGGIGQSVPTMEAARLIAGSTCYEITAGGTVIGTTKQTITAAQDDGKSTWDIVVHQKVGNGAFDMRDHFVVDRETLLPIRMDSQRGQAGTEKGWHRISVTYDRDRIRGSRRTAAGTVPIDVPLTGPTWDGNLWGLTFAALPLKEGGHYDVPFWQYDNGFGTFTVRVVGSEAVDTPIGKVAAWIVEAGPDPAKLARYRIAKSPRQELGYSAGVHVQRLGGSCN</sequence>
<name>A0ABV0B9B8_9SPHN</name>
<protein>
    <recommendedName>
        <fullName evidence="3">DUF3108 domain-containing protein</fullName>
    </recommendedName>
</protein>
<evidence type="ECO:0000313" key="2">
    <source>
        <dbReference type="Proteomes" id="UP001427805"/>
    </source>
</evidence>
<dbReference type="Pfam" id="PF11306">
    <property type="entry name" value="DUF3108"/>
    <property type="match status" value="1"/>
</dbReference>
<accession>A0ABV0B9B8</accession>